<gene>
    <name evidence="1" type="ORF">ABFV83_02875</name>
</gene>
<dbReference type="RefSeq" id="WP_349947441.1">
    <property type="nucleotide sequence ID" value="NZ_CP157940.1"/>
</dbReference>
<dbReference type="AlphaFoldDB" id="A0AAU7PRA6"/>
<reference evidence="1" key="1">
    <citation type="submission" date="2024-06" db="EMBL/GenBank/DDBJ databases">
        <title>Lacrimispora cavernae sp. nov., a novel anaerobe isolated from bat guano pile inside a cave.</title>
        <authorList>
            <person name="Miller S.L."/>
            <person name="Lu N."/>
            <person name="King J."/>
            <person name="Sankaranarayanan K."/>
            <person name="Lawson P.A."/>
        </authorList>
    </citation>
    <scope>NUCLEOTIDE SEQUENCE</scope>
    <source>
        <strain evidence="1">BS-2</strain>
    </source>
</reference>
<sequence>MPYDEILEMVITELTERGHKQQRSENPEVNDLALRRIELSLKVQECVSILDQDAQDTLEEYHNTMDILSGLLIRYLYLQGAKDCVSLLRELGVIR</sequence>
<proteinExistence type="predicted"/>
<name>A0AAU7PRA6_9FIRM</name>
<protein>
    <submittedName>
        <fullName evidence="1">Uncharacterized protein</fullName>
    </submittedName>
</protein>
<accession>A0AAU7PRA6</accession>
<evidence type="ECO:0000313" key="1">
    <source>
        <dbReference type="EMBL" id="XBS54752.1"/>
    </source>
</evidence>
<dbReference type="EMBL" id="CP157940">
    <property type="protein sequence ID" value="XBS54752.1"/>
    <property type="molecule type" value="Genomic_DNA"/>
</dbReference>
<organism evidence="1">
    <name type="scientific">Lacrimispora sp. BS-2</name>
    <dbReference type="NCBI Taxonomy" id="3151850"/>
    <lineage>
        <taxon>Bacteria</taxon>
        <taxon>Bacillati</taxon>
        <taxon>Bacillota</taxon>
        <taxon>Clostridia</taxon>
        <taxon>Lachnospirales</taxon>
        <taxon>Lachnospiraceae</taxon>
        <taxon>Lacrimispora</taxon>
    </lineage>
</organism>